<feature type="region of interest" description="Disordered" evidence="1">
    <location>
        <begin position="129"/>
        <end position="167"/>
    </location>
</feature>
<name>D2R423_PIRSD</name>
<dbReference type="KEGG" id="psl:Psta_4224"/>
<reference evidence="2 3" key="1">
    <citation type="journal article" date="2009" name="Stand. Genomic Sci.">
        <title>Complete genome sequence of Pirellula staleyi type strain (ATCC 27377).</title>
        <authorList>
            <person name="Clum A."/>
            <person name="Tindall B.J."/>
            <person name="Sikorski J."/>
            <person name="Ivanova N."/>
            <person name="Mavrommatis K."/>
            <person name="Lucas S."/>
            <person name="Glavina del Rio T."/>
            <person name="Nolan M."/>
            <person name="Chen F."/>
            <person name="Tice H."/>
            <person name="Pitluck S."/>
            <person name="Cheng J.F."/>
            <person name="Chertkov O."/>
            <person name="Brettin T."/>
            <person name="Han C."/>
            <person name="Detter J.C."/>
            <person name="Kuske C."/>
            <person name="Bruce D."/>
            <person name="Goodwin L."/>
            <person name="Ovchinikova G."/>
            <person name="Pati A."/>
            <person name="Mikhailova N."/>
            <person name="Chen A."/>
            <person name="Palaniappan K."/>
            <person name="Land M."/>
            <person name="Hauser L."/>
            <person name="Chang Y.J."/>
            <person name="Jeffries C.D."/>
            <person name="Chain P."/>
            <person name="Rohde M."/>
            <person name="Goker M."/>
            <person name="Bristow J."/>
            <person name="Eisen J.A."/>
            <person name="Markowitz V."/>
            <person name="Hugenholtz P."/>
            <person name="Kyrpides N.C."/>
            <person name="Klenk H.P."/>
            <person name="Lapidus A."/>
        </authorList>
    </citation>
    <scope>NUCLEOTIDE SEQUENCE [LARGE SCALE GENOMIC DNA]</scope>
    <source>
        <strain evidence="3">ATCC 27377 / DSM 6068 / ICPB 4128</strain>
    </source>
</reference>
<evidence type="ECO:0000313" key="3">
    <source>
        <dbReference type="Proteomes" id="UP000001887"/>
    </source>
</evidence>
<organism evidence="2 3">
    <name type="scientific">Pirellula staleyi (strain ATCC 27377 / DSM 6068 / ICPB 4128)</name>
    <name type="common">Pirella staleyi</name>
    <dbReference type="NCBI Taxonomy" id="530564"/>
    <lineage>
        <taxon>Bacteria</taxon>
        <taxon>Pseudomonadati</taxon>
        <taxon>Planctomycetota</taxon>
        <taxon>Planctomycetia</taxon>
        <taxon>Pirellulales</taxon>
        <taxon>Pirellulaceae</taxon>
        <taxon>Pirellula</taxon>
    </lineage>
</organism>
<feature type="region of interest" description="Disordered" evidence="1">
    <location>
        <begin position="189"/>
        <end position="215"/>
    </location>
</feature>
<accession>D2R423</accession>
<keyword evidence="3" id="KW-1185">Reference proteome</keyword>
<evidence type="ECO:0000313" key="2">
    <source>
        <dbReference type="EMBL" id="ADB18872.1"/>
    </source>
</evidence>
<sequence>MKLRRPPGLKLRLLKGTEGCQSRGARAKLGCPKTLLAITTQRHLSKQLDHQMAMPTGEIAPSDPGSILSELGRGAQQKLTSLGSRFGERFLSPLGAIRRESRNDAEAQRNQSPGATAAVLLERPHRTADRCLHPRSQQPRNNAPKTLTKPISSREESPPGNLPVTSDNVSYVRFWPQKALGIRRIRILGKNRLPSPAQRASSVSIDSSASDAAAK</sequence>
<feature type="compositionally biased region" description="Polar residues" evidence="1">
    <location>
        <begin position="135"/>
        <end position="151"/>
    </location>
</feature>
<proteinExistence type="predicted"/>
<protein>
    <submittedName>
        <fullName evidence="2">Uncharacterized protein</fullName>
    </submittedName>
</protein>
<dbReference type="HOGENOM" id="CLU_1282239_0_0_0"/>
<feature type="compositionally biased region" description="Low complexity" evidence="1">
    <location>
        <begin position="197"/>
        <end position="215"/>
    </location>
</feature>
<feature type="region of interest" description="Disordered" evidence="1">
    <location>
        <begin position="101"/>
        <end position="120"/>
    </location>
</feature>
<evidence type="ECO:0000256" key="1">
    <source>
        <dbReference type="SAM" id="MobiDB-lite"/>
    </source>
</evidence>
<dbReference type="AlphaFoldDB" id="D2R423"/>
<dbReference type="EMBL" id="CP001848">
    <property type="protein sequence ID" value="ADB18872.1"/>
    <property type="molecule type" value="Genomic_DNA"/>
</dbReference>
<gene>
    <name evidence="2" type="ordered locus">Psta_4224</name>
</gene>
<dbReference type="Proteomes" id="UP000001887">
    <property type="component" value="Chromosome"/>
</dbReference>